<dbReference type="Pfam" id="PF00056">
    <property type="entry name" value="Ldh_1_N"/>
    <property type="match status" value="1"/>
</dbReference>
<dbReference type="InterPro" id="IPR010945">
    <property type="entry name" value="Malate_DH_type2"/>
</dbReference>
<proteinExistence type="inferred from homology"/>
<dbReference type="InterPro" id="IPR015955">
    <property type="entry name" value="Lactate_DH/Glyco_Ohase_4_C"/>
</dbReference>
<comment type="similarity">
    <text evidence="1">Belongs to the LDH/MDH superfamily. MDH type 2 family.</text>
</comment>
<keyword evidence="4" id="KW-0520">NAD</keyword>
<dbReference type="HAMAP" id="MF_01517">
    <property type="entry name" value="Malate_dehydrog_2"/>
    <property type="match status" value="1"/>
</dbReference>
<dbReference type="InterPro" id="IPR022383">
    <property type="entry name" value="Lactate/malate_DH_C"/>
</dbReference>
<accession>A0A7S1XAW5</accession>
<keyword evidence="3" id="KW-0560">Oxidoreductase</keyword>
<dbReference type="PANTHER" id="PTHR23382">
    <property type="entry name" value="MALATE DEHYDROGENASE"/>
    <property type="match status" value="1"/>
</dbReference>
<reference evidence="7" key="1">
    <citation type="submission" date="2021-01" db="EMBL/GenBank/DDBJ databases">
        <authorList>
            <person name="Corre E."/>
            <person name="Pelletier E."/>
            <person name="Niang G."/>
            <person name="Scheremetjew M."/>
            <person name="Finn R."/>
            <person name="Kale V."/>
            <person name="Holt S."/>
            <person name="Cochrane G."/>
            <person name="Meng A."/>
            <person name="Brown T."/>
            <person name="Cohen L."/>
        </authorList>
    </citation>
    <scope>NUCLEOTIDE SEQUENCE</scope>
    <source>
        <strain evidence="7">SAG 36.94</strain>
    </source>
</reference>
<dbReference type="Pfam" id="PF02866">
    <property type="entry name" value="Ldh_1_C"/>
    <property type="match status" value="1"/>
</dbReference>
<dbReference type="GO" id="GO:0030060">
    <property type="term" value="F:L-malate dehydrogenase (NAD+) activity"/>
    <property type="evidence" value="ECO:0007669"/>
    <property type="project" value="UniProtKB-EC"/>
</dbReference>
<feature type="domain" description="Lactate/malate dehydrogenase C-terminal" evidence="6">
    <location>
        <begin position="185"/>
        <end position="349"/>
    </location>
</feature>
<dbReference type="AlphaFoldDB" id="A0A7S1XAW5"/>
<gene>
    <name evidence="7" type="ORF">CCAE0312_LOCUS758</name>
</gene>
<evidence type="ECO:0000256" key="4">
    <source>
        <dbReference type="ARBA" id="ARBA00023027"/>
    </source>
</evidence>
<evidence type="ECO:0000259" key="5">
    <source>
        <dbReference type="Pfam" id="PF00056"/>
    </source>
</evidence>
<dbReference type="NCBIfam" id="NF003916">
    <property type="entry name" value="PRK05442.1"/>
    <property type="match status" value="1"/>
</dbReference>
<dbReference type="EC" id="1.1.1.37" evidence="2"/>
<sequence>MASTATRFAAQWLRKTATTATVRRTMATKMLPPIRVSVTGAAGAIGYALCMRLASGEMLGKGQPVILQLIETKEGMKSLQGVVMELKDGAFPLLQQVMATDDLTSGFGDANIALLVGAKPRGPGMERKDLMSANAKIFAEQGKVINSVAAPDLRVLVIGNPANTNALVLAANAPDIWPEQIMAMTRLDQNRASALLAEKAKCDVSEVDRVIVWGNHSSTQYPDLSHATVRGNWAKKLINDDQWIKSEFIPKVQKRGAEIIEARGASSAASAASAAVDHMRDYWLGSGDKWQSIALPSDGSYGVDPFIWYSLPCVCHGGHYKRVLNLPIDEFSAQMMNKTLLELKEERDAVRDLLGPDYGKAITFGQLKRYGEAKESGDATQMRSLAAEDMPSAFKKGFEQLATSLK</sequence>
<dbReference type="FunFam" id="3.90.110.10:FF:000002">
    <property type="entry name" value="Malate dehydrogenase"/>
    <property type="match status" value="1"/>
</dbReference>
<evidence type="ECO:0000256" key="2">
    <source>
        <dbReference type="ARBA" id="ARBA00012995"/>
    </source>
</evidence>
<dbReference type="SUPFAM" id="SSF51735">
    <property type="entry name" value="NAD(P)-binding Rossmann-fold domains"/>
    <property type="match status" value="1"/>
</dbReference>
<dbReference type="FunFam" id="3.40.50.720:FF:000010">
    <property type="entry name" value="Malate dehydrogenase"/>
    <property type="match status" value="1"/>
</dbReference>
<feature type="domain" description="Lactate/malate dehydrogenase N-terminal" evidence="5">
    <location>
        <begin position="35"/>
        <end position="173"/>
    </location>
</feature>
<organism evidence="7">
    <name type="scientific">Compsopogon caeruleus</name>
    <dbReference type="NCBI Taxonomy" id="31354"/>
    <lineage>
        <taxon>Eukaryota</taxon>
        <taxon>Rhodophyta</taxon>
        <taxon>Compsopogonophyceae</taxon>
        <taxon>Compsopogonales</taxon>
        <taxon>Compsopogonaceae</taxon>
        <taxon>Compsopogon</taxon>
    </lineage>
</organism>
<protein>
    <recommendedName>
        <fullName evidence="2">malate dehydrogenase</fullName>
        <ecNumber evidence="2">1.1.1.37</ecNumber>
    </recommendedName>
</protein>
<dbReference type="InterPro" id="IPR001252">
    <property type="entry name" value="Malate_DH_AS"/>
</dbReference>
<name>A0A7S1XAW5_9RHOD</name>
<dbReference type="SUPFAM" id="SSF56327">
    <property type="entry name" value="LDH C-terminal domain-like"/>
    <property type="match status" value="1"/>
</dbReference>
<evidence type="ECO:0000256" key="3">
    <source>
        <dbReference type="ARBA" id="ARBA00023002"/>
    </source>
</evidence>
<evidence type="ECO:0000259" key="6">
    <source>
        <dbReference type="Pfam" id="PF02866"/>
    </source>
</evidence>
<dbReference type="EMBL" id="HBGH01001488">
    <property type="protein sequence ID" value="CAD9223467.1"/>
    <property type="molecule type" value="Transcribed_RNA"/>
</dbReference>
<dbReference type="Gene3D" id="3.40.50.720">
    <property type="entry name" value="NAD(P)-binding Rossmann-like Domain"/>
    <property type="match status" value="1"/>
</dbReference>
<dbReference type="NCBIfam" id="TIGR01759">
    <property type="entry name" value="MalateDH-SF1"/>
    <property type="match status" value="1"/>
</dbReference>
<dbReference type="InterPro" id="IPR001236">
    <property type="entry name" value="Lactate/malate_DH_N"/>
</dbReference>
<evidence type="ECO:0000256" key="1">
    <source>
        <dbReference type="ARBA" id="ARBA00009613"/>
    </source>
</evidence>
<dbReference type="InterPro" id="IPR036291">
    <property type="entry name" value="NAD(P)-bd_dom_sf"/>
</dbReference>
<dbReference type="GO" id="GO:0006108">
    <property type="term" value="P:malate metabolic process"/>
    <property type="evidence" value="ECO:0007669"/>
    <property type="project" value="InterPro"/>
</dbReference>
<dbReference type="Gene3D" id="3.90.110.10">
    <property type="entry name" value="Lactate dehydrogenase/glycoside hydrolase, family 4, C-terminal"/>
    <property type="match status" value="1"/>
</dbReference>
<dbReference type="PROSITE" id="PS00068">
    <property type="entry name" value="MDH"/>
    <property type="match status" value="1"/>
</dbReference>
<evidence type="ECO:0000313" key="7">
    <source>
        <dbReference type="EMBL" id="CAD9223467.1"/>
    </source>
</evidence>